<organism evidence="1 2">
    <name type="scientific">Panagrolaimus sp. PS1159</name>
    <dbReference type="NCBI Taxonomy" id="55785"/>
    <lineage>
        <taxon>Eukaryota</taxon>
        <taxon>Metazoa</taxon>
        <taxon>Ecdysozoa</taxon>
        <taxon>Nematoda</taxon>
        <taxon>Chromadorea</taxon>
        <taxon>Rhabditida</taxon>
        <taxon>Tylenchina</taxon>
        <taxon>Panagrolaimomorpha</taxon>
        <taxon>Panagrolaimoidea</taxon>
        <taxon>Panagrolaimidae</taxon>
        <taxon>Panagrolaimus</taxon>
    </lineage>
</organism>
<evidence type="ECO:0000313" key="1">
    <source>
        <dbReference type="Proteomes" id="UP000887580"/>
    </source>
</evidence>
<sequence length="120" mass="14154">MREDTSTNRLKDALHLFRWIGNNDLFTKVQMILFLNKRDIFAEKIGNVPLTVCFPNYRFKSDYKNATAYIKRKFEVQITDRTKFIYTHLTCATDTDQVQFLMNSITDMIIAENFKQTGVL</sequence>
<accession>A0AC35FI83</accession>
<dbReference type="WBParaSite" id="PS1159_v2.g17780.t1">
    <property type="protein sequence ID" value="PS1159_v2.g17780.t1"/>
    <property type="gene ID" value="PS1159_v2.g17780"/>
</dbReference>
<evidence type="ECO:0000313" key="2">
    <source>
        <dbReference type="WBParaSite" id="PS1159_v2.g17780.t1"/>
    </source>
</evidence>
<proteinExistence type="predicted"/>
<protein>
    <submittedName>
        <fullName evidence="2">G protein alpha subunit</fullName>
    </submittedName>
</protein>
<reference evidence="2" key="1">
    <citation type="submission" date="2022-11" db="UniProtKB">
        <authorList>
            <consortium name="WormBaseParasite"/>
        </authorList>
    </citation>
    <scope>IDENTIFICATION</scope>
</reference>
<dbReference type="Proteomes" id="UP000887580">
    <property type="component" value="Unplaced"/>
</dbReference>
<name>A0AC35FI83_9BILA</name>